<feature type="domain" description="RRM" evidence="3">
    <location>
        <begin position="142"/>
        <end position="218"/>
    </location>
</feature>
<accession>A0A0K9PC07</accession>
<dbReference type="SUPFAM" id="SSF54928">
    <property type="entry name" value="RNA-binding domain, RBD"/>
    <property type="match status" value="2"/>
</dbReference>
<evidence type="ECO:0000313" key="4">
    <source>
        <dbReference type="EMBL" id="KMZ65730.1"/>
    </source>
</evidence>
<keyword evidence="5" id="KW-1185">Reference proteome</keyword>
<dbReference type="Proteomes" id="UP000036987">
    <property type="component" value="Unassembled WGS sequence"/>
</dbReference>
<name>A0A0K9PC07_ZOSMR</name>
<dbReference type="PANTHER" id="PTHR23236">
    <property type="entry name" value="EUKARYOTIC TRANSLATION INITIATION FACTOR 4B/4H"/>
    <property type="match status" value="1"/>
</dbReference>
<dbReference type="InterPro" id="IPR000504">
    <property type="entry name" value="RRM_dom"/>
</dbReference>
<dbReference type="GO" id="GO:0097010">
    <property type="term" value="P:eukaryotic translation initiation factor 4F complex assembly"/>
    <property type="evidence" value="ECO:0000318"/>
    <property type="project" value="GO_Central"/>
</dbReference>
<dbReference type="OMA" id="DGQYWNK"/>
<dbReference type="STRING" id="29655.A0A0K9PC07"/>
<dbReference type="OrthoDB" id="439808at2759"/>
<organism evidence="4 5">
    <name type="scientific">Zostera marina</name>
    <name type="common">Eelgrass</name>
    <dbReference type="NCBI Taxonomy" id="29655"/>
    <lineage>
        <taxon>Eukaryota</taxon>
        <taxon>Viridiplantae</taxon>
        <taxon>Streptophyta</taxon>
        <taxon>Embryophyta</taxon>
        <taxon>Tracheophyta</taxon>
        <taxon>Spermatophyta</taxon>
        <taxon>Magnoliopsida</taxon>
        <taxon>Liliopsida</taxon>
        <taxon>Zosteraceae</taxon>
        <taxon>Zostera</taxon>
    </lineage>
</organism>
<gene>
    <name evidence="4" type="ORF">ZOSMA_30G00110</name>
</gene>
<dbReference type="EMBL" id="LFYR01001011">
    <property type="protein sequence ID" value="KMZ65730.1"/>
    <property type="molecule type" value="Genomic_DNA"/>
</dbReference>
<dbReference type="PROSITE" id="PS50102">
    <property type="entry name" value="RRM"/>
    <property type="match status" value="2"/>
</dbReference>
<dbReference type="AlphaFoldDB" id="A0A0K9PC07"/>
<dbReference type="InterPro" id="IPR035979">
    <property type="entry name" value="RBD_domain_sf"/>
</dbReference>
<evidence type="ECO:0000313" key="5">
    <source>
        <dbReference type="Proteomes" id="UP000036987"/>
    </source>
</evidence>
<protein>
    <recommendedName>
        <fullName evidence="3">RRM domain-containing protein</fullName>
    </recommendedName>
</protein>
<dbReference type="GO" id="GO:0043024">
    <property type="term" value="F:ribosomal small subunit binding"/>
    <property type="evidence" value="ECO:0000318"/>
    <property type="project" value="GO_Central"/>
</dbReference>
<evidence type="ECO:0000256" key="1">
    <source>
        <dbReference type="ARBA" id="ARBA00022884"/>
    </source>
</evidence>
<dbReference type="Gene3D" id="3.30.70.330">
    <property type="match status" value="2"/>
</dbReference>
<dbReference type="GO" id="GO:0033592">
    <property type="term" value="F:RNA strand annealing activity"/>
    <property type="evidence" value="ECO:0000318"/>
    <property type="project" value="GO_Central"/>
</dbReference>
<dbReference type="PANTHER" id="PTHR23236:SF108">
    <property type="entry name" value="OS03G0123200 PROTEIN"/>
    <property type="match status" value="1"/>
</dbReference>
<evidence type="ECO:0000259" key="3">
    <source>
        <dbReference type="PROSITE" id="PS50102"/>
    </source>
</evidence>
<dbReference type="GO" id="GO:0001731">
    <property type="term" value="P:formation of translation preinitiation complex"/>
    <property type="evidence" value="ECO:0000318"/>
    <property type="project" value="GO_Central"/>
</dbReference>
<feature type="domain" description="RRM" evidence="3">
    <location>
        <begin position="44"/>
        <end position="121"/>
    </location>
</feature>
<sequence length="223" mass="25437">MAKKRKIKDKWGQPVSSVVGEDIVAEPIVSEGGGGGYEEEYESRKVVMSGLPYCTTEEQIREFVQEIGDIAQMQMTRFPDTGNFRGLVFLTFKTLESATKCLVLDGSKMGDRFVKVERCRMDVGRKRKSEFHEEPRKIQGSYSAYLGNVSWDATEQDIKDFFSRSKIASIRLAMNQVTGKFRGFAHVDFEDDESLEEAVKMNQMEFHGRPMKIAYAVDKDRVK</sequence>
<dbReference type="Pfam" id="PF00076">
    <property type="entry name" value="RRM_1"/>
    <property type="match status" value="2"/>
</dbReference>
<dbReference type="InterPro" id="IPR012677">
    <property type="entry name" value="Nucleotide-bd_a/b_plait_sf"/>
</dbReference>
<dbReference type="GO" id="GO:0034057">
    <property type="term" value="F:RNA strand-exchange activity"/>
    <property type="evidence" value="ECO:0000318"/>
    <property type="project" value="GO_Central"/>
</dbReference>
<reference evidence="5" key="1">
    <citation type="journal article" date="2016" name="Nature">
        <title>The genome of the seagrass Zostera marina reveals angiosperm adaptation to the sea.</title>
        <authorList>
            <person name="Olsen J.L."/>
            <person name="Rouze P."/>
            <person name="Verhelst B."/>
            <person name="Lin Y.-C."/>
            <person name="Bayer T."/>
            <person name="Collen J."/>
            <person name="Dattolo E."/>
            <person name="De Paoli E."/>
            <person name="Dittami S."/>
            <person name="Maumus F."/>
            <person name="Michel G."/>
            <person name="Kersting A."/>
            <person name="Lauritano C."/>
            <person name="Lohaus R."/>
            <person name="Toepel M."/>
            <person name="Tonon T."/>
            <person name="Vanneste K."/>
            <person name="Amirebrahimi M."/>
            <person name="Brakel J."/>
            <person name="Bostroem C."/>
            <person name="Chovatia M."/>
            <person name="Grimwood J."/>
            <person name="Jenkins J.W."/>
            <person name="Jueterbock A."/>
            <person name="Mraz A."/>
            <person name="Stam W.T."/>
            <person name="Tice H."/>
            <person name="Bornberg-Bauer E."/>
            <person name="Green P.J."/>
            <person name="Pearson G.A."/>
            <person name="Procaccini G."/>
            <person name="Duarte C.M."/>
            <person name="Schmutz J."/>
            <person name="Reusch T.B.H."/>
            <person name="Van de Peer Y."/>
        </authorList>
    </citation>
    <scope>NUCLEOTIDE SEQUENCE [LARGE SCALE GENOMIC DNA]</scope>
    <source>
        <strain evidence="5">cv. Finnish</strain>
    </source>
</reference>
<comment type="caution">
    <text evidence="4">The sequence shown here is derived from an EMBL/GenBank/DDBJ whole genome shotgun (WGS) entry which is preliminary data.</text>
</comment>
<keyword evidence="1 2" id="KW-0694">RNA-binding</keyword>
<evidence type="ECO:0000256" key="2">
    <source>
        <dbReference type="PROSITE-ProRule" id="PRU00176"/>
    </source>
</evidence>
<dbReference type="SMART" id="SM00360">
    <property type="entry name" value="RRM"/>
    <property type="match status" value="2"/>
</dbReference>
<proteinExistence type="predicted"/>